<dbReference type="AlphaFoldDB" id="A0A5C5XM05"/>
<accession>A0A5C5XM05</accession>
<dbReference type="RefSeq" id="WP_146505228.1">
    <property type="nucleotide sequence ID" value="NZ_SJPG01000001.1"/>
</dbReference>
<sequence>MANIPDIIPISHDEYYANHIGQTEDNRQFILTTPFVPAYGDERGYEFIALYTFSIDGKLLEAQIDNLGSRSELNKEEARELLDKRLKSLGRVTFCDINVSPFQVEQYGIVFGLIPRELEDEEDEPAIEMQPGNYMAFFEPWDGEYDT</sequence>
<gene>
    <name evidence="1" type="ORF">Pan54_42440</name>
</gene>
<evidence type="ECO:0000313" key="1">
    <source>
        <dbReference type="EMBL" id="TWT63491.1"/>
    </source>
</evidence>
<dbReference type="OrthoDB" id="9155636at2"/>
<dbReference type="Proteomes" id="UP000316095">
    <property type="component" value="Unassembled WGS sequence"/>
</dbReference>
<protein>
    <submittedName>
        <fullName evidence="1">Uncharacterized protein</fullName>
    </submittedName>
</protein>
<comment type="caution">
    <text evidence="1">The sequence shown here is derived from an EMBL/GenBank/DDBJ whole genome shotgun (WGS) entry which is preliminary data.</text>
</comment>
<proteinExistence type="predicted"/>
<dbReference type="EMBL" id="SJPG01000001">
    <property type="protein sequence ID" value="TWT63491.1"/>
    <property type="molecule type" value="Genomic_DNA"/>
</dbReference>
<name>A0A5C5XM05_9PLAN</name>
<evidence type="ECO:0000313" key="2">
    <source>
        <dbReference type="Proteomes" id="UP000316095"/>
    </source>
</evidence>
<organism evidence="1 2">
    <name type="scientific">Rubinisphaera italica</name>
    <dbReference type="NCBI Taxonomy" id="2527969"/>
    <lineage>
        <taxon>Bacteria</taxon>
        <taxon>Pseudomonadati</taxon>
        <taxon>Planctomycetota</taxon>
        <taxon>Planctomycetia</taxon>
        <taxon>Planctomycetales</taxon>
        <taxon>Planctomycetaceae</taxon>
        <taxon>Rubinisphaera</taxon>
    </lineage>
</organism>
<keyword evidence="2" id="KW-1185">Reference proteome</keyword>
<reference evidence="1 2" key="1">
    <citation type="submission" date="2019-02" db="EMBL/GenBank/DDBJ databases">
        <title>Deep-cultivation of Planctomycetes and their phenomic and genomic characterization uncovers novel biology.</title>
        <authorList>
            <person name="Wiegand S."/>
            <person name="Jogler M."/>
            <person name="Boedeker C."/>
            <person name="Pinto D."/>
            <person name="Vollmers J."/>
            <person name="Rivas-Marin E."/>
            <person name="Kohn T."/>
            <person name="Peeters S.H."/>
            <person name="Heuer A."/>
            <person name="Rast P."/>
            <person name="Oberbeckmann S."/>
            <person name="Bunk B."/>
            <person name="Jeske O."/>
            <person name="Meyerdierks A."/>
            <person name="Storesund J.E."/>
            <person name="Kallscheuer N."/>
            <person name="Luecker S."/>
            <person name="Lage O.M."/>
            <person name="Pohl T."/>
            <person name="Merkel B.J."/>
            <person name="Hornburger P."/>
            <person name="Mueller R.-W."/>
            <person name="Bruemmer F."/>
            <person name="Labrenz M."/>
            <person name="Spormann A.M."/>
            <person name="Op Den Camp H."/>
            <person name="Overmann J."/>
            <person name="Amann R."/>
            <person name="Jetten M.S.M."/>
            <person name="Mascher T."/>
            <person name="Medema M.H."/>
            <person name="Devos D.P."/>
            <person name="Kaster A.-K."/>
            <person name="Ovreas L."/>
            <person name="Rohde M."/>
            <person name="Galperin M.Y."/>
            <person name="Jogler C."/>
        </authorList>
    </citation>
    <scope>NUCLEOTIDE SEQUENCE [LARGE SCALE GENOMIC DNA]</scope>
    <source>
        <strain evidence="1 2">Pan54</strain>
    </source>
</reference>